<feature type="compositionally biased region" description="Polar residues" evidence="2">
    <location>
        <begin position="800"/>
        <end position="814"/>
    </location>
</feature>
<feature type="coiled-coil region" evidence="1">
    <location>
        <begin position="441"/>
        <end position="521"/>
    </location>
</feature>
<feature type="region of interest" description="Disordered" evidence="2">
    <location>
        <begin position="936"/>
        <end position="973"/>
    </location>
</feature>
<feature type="coiled-coil region" evidence="1">
    <location>
        <begin position="245"/>
        <end position="358"/>
    </location>
</feature>
<protein>
    <submittedName>
        <fullName evidence="3">Uncharacterized protein</fullName>
    </submittedName>
</protein>
<dbReference type="AlphaFoldDB" id="A0A818RV84"/>
<sequence>MVNEKLILFGVNSLLTAPLEPVKSVEEFRTSEHFLNIISQMYGKKPCFLLVYSTIVLFSEAQKFAETRINTPPSSENVQNKFKFILDYLSKQSTSSIIEWNINELIQGNDVLLSKMALLVVFAAHADTYFYSKSLDTDEAQHEQLAALFDLHMIEGTQNNPYQLNVDACLKDDSGGAQPKQTTPVIRKRRNTQICNLNDSLNNASRSSMLDRSFTRSPGQSQAAAAATQQARVLQEDLFKVQYELDDLQHKYGGLEKSYHELKDKNRELSEKVLRQTDYDIIKDERNRLREDVHRFEVENKRLQGAKENALDLQQRLQQYQKKNDEMHDKIGTLERKLRETKQQCEEYSKKIINQNADILLLSSANERVKMLEIENQQMKIFKEQRESELLRQIRHLQDDKEELQKKLDEPMTTIDTPLIVAEKRALEEELHALKMSFYDRREADTEIEAFKQTNKQLEEQMEQLRNECQELYKQKHEYAEEQISLRNELNAQIETYENKLAASTKLVEEFKRENAKITDECYLLRSEIASLKSKLHGQSGELNSEIVKSFDLRHQLGLLNEQVSLKSAELISLLTKIDSLKVEIDHVKLDRDNSQSRLIDLQMQYDKLTNTCSMYESKLNEQEERETQLKLQVQQVREMHENILQEKVRSQTEYTDAQMKVSKAEQALKDKIEEVENLKKAARLYSQDIKELEKYGEDLREHYEKSKVVHRKTEQELNEIKSVYSKTVSDYEELQKQCSLLKTRCHHLESERLPLIAQLEFADRNLRQVKKQQQQQQQQQQQPVITTSTTVHHHPPTASNPILQSIENNNKSVSRLVRSPSLDMRIMRRTNEKMDDTRSLDHDDLALLLHKNQSFNNFPLNGRSIDHITKYEIENEDEPINLDLGPVDYTRRITELQRRNLSQPKHLRTAYALETMDHDPDDFSASFIRKGAVMNDEQEGTNSATRQRINNENQKGSETPKASRFKNLFHRK</sequence>
<dbReference type="EMBL" id="CAJNYU010003346">
    <property type="protein sequence ID" value="CAF3663531.1"/>
    <property type="molecule type" value="Genomic_DNA"/>
</dbReference>
<accession>A0A818RV84</accession>
<dbReference type="Proteomes" id="UP000663869">
    <property type="component" value="Unassembled WGS sequence"/>
</dbReference>
<keyword evidence="1" id="KW-0175">Coiled coil</keyword>
<feature type="coiled-coil region" evidence="1">
    <location>
        <begin position="592"/>
        <end position="696"/>
    </location>
</feature>
<evidence type="ECO:0000313" key="3">
    <source>
        <dbReference type="EMBL" id="CAF3663531.1"/>
    </source>
</evidence>
<gene>
    <name evidence="3" type="ORF">FME351_LOCUS25218</name>
</gene>
<feature type="compositionally biased region" description="Low complexity" evidence="2">
    <location>
        <begin position="773"/>
        <end position="791"/>
    </location>
</feature>
<reference evidence="3" key="1">
    <citation type="submission" date="2021-02" db="EMBL/GenBank/DDBJ databases">
        <authorList>
            <person name="Nowell W R."/>
        </authorList>
    </citation>
    <scope>NUCLEOTIDE SEQUENCE</scope>
</reference>
<organism evidence="3 4">
    <name type="scientific">Rotaria socialis</name>
    <dbReference type="NCBI Taxonomy" id="392032"/>
    <lineage>
        <taxon>Eukaryota</taxon>
        <taxon>Metazoa</taxon>
        <taxon>Spiralia</taxon>
        <taxon>Gnathifera</taxon>
        <taxon>Rotifera</taxon>
        <taxon>Eurotatoria</taxon>
        <taxon>Bdelloidea</taxon>
        <taxon>Philodinida</taxon>
        <taxon>Philodinidae</taxon>
        <taxon>Rotaria</taxon>
    </lineage>
</organism>
<evidence type="ECO:0000313" key="4">
    <source>
        <dbReference type="Proteomes" id="UP000663869"/>
    </source>
</evidence>
<proteinExistence type="predicted"/>
<feature type="compositionally biased region" description="Polar residues" evidence="2">
    <location>
        <begin position="941"/>
        <end position="958"/>
    </location>
</feature>
<name>A0A818RV84_9BILA</name>
<comment type="caution">
    <text evidence="3">The sequence shown here is derived from an EMBL/GenBank/DDBJ whole genome shotgun (WGS) entry which is preliminary data.</text>
</comment>
<evidence type="ECO:0000256" key="2">
    <source>
        <dbReference type="SAM" id="MobiDB-lite"/>
    </source>
</evidence>
<feature type="compositionally biased region" description="Basic residues" evidence="2">
    <location>
        <begin position="964"/>
        <end position="973"/>
    </location>
</feature>
<evidence type="ECO:0000256" key="1">
    <source>
        <dbReference type="SAM" id="Coils"/>
    </source>
</evidence>
<feature type="region of interest" description="Disordered" evidence="2">
    <location>
        <begin position="770"/>
        <end position="814"/>
    </location>
</feature>